<dbReference type="InterPro" id="IPR007344">
    <property type="entry name" value="GrpB/CoaE"/>
</dbReference>
<organism evidence="1 2">
    <name type="scientific">Paenibacillus arenilitoris</name>
    <dbReference type="NCBI Taxonomy" id="2772299"/>
    <lineage>
        <taxon>Bacteria</taxon>
        <taxon>Bacillati</taxon>
        <taxon>Bacillota</taxon>
        <taxon>Bacilli</taxon>
        <taxon>Bacillales</taxon>
        <taxon>Paenibacillaceae</taxon>
        <taxon>Paenibacillus</taxon>
    </lineage>
</organism>
<dbReference type="AlphaFoldDB" id="A0A927CKR1"/>
<dbReference type="SUPFAM" id="SSF81301">
    <property type="entry name" value="Nucleotidyltransferase"/>
    <property type="match status" value="1"/>
</dbReference>
<dbReference type="Pfam" id="PF04229">
    <property type="entry name" value="GrpB"/>
    <property type="match status" value="1"/>
</dbReference>
<dbReference type="EMBL" id="JACXIY010000002">
    <property type="protein sequence ID" value="MBD2867460.1"/>
    <property type="molecule type" value="Genomic_DNA"/>
</dbReference>
<comment type="caution">
    <text evidence="1">The sequence shown here is derived from an EMBL/GenBank/DDBJ whole genome shotgun (WGS) entry which is preliminary data.</text>
</comment>
<dbReference type="PANTHER" id="PTHR34822">
    <property type="entry name" value="GRPB DOMAIN PROTEIN (AFU_ORTHOLOGUE AFUA_1G01530)"/>
    <property type="match status" value="1"/>
</dbReference>
<reference evidence="1" key="1">
    <citation type="submission" date="2020-09" db="EMBL/GenBank/DDBJ databases">
        <title>A novel bacterium of genus Paenibacillus, isolated from South China Sea.</title>
        <authorList>
            <person name="Huang H."/>
            <person name="Mo K."/>
            <person name="Hu Y."/>
        </authorList>
    </citation>
    <scope>NUCLEOTIDE SEQUENCE</scope>
    <source>
        <strain evidence="1">IB182493</strain>
    </source>
</reference>
<evidence type="ECO:0000313" key="2">
    <source>
        <dbReference type="Proteomes" id="UP000632125"/>
    </source>
</evidence>
<keyword evidence="2" id="KW-1185">Reference proteome</keyword>
<accession>A0A927CKR1</accession>
<proteinExistence type="predicted"/>
<protein>
    <submittedName>
        <fullName evidence="1">GrpB family protein</fullName>
    </submittedName>
</protein>
<dbReference type="Gene3D" id="3.30.460.10">
    <property type="entry name" value="Beta Polymerase, domain 2"/>
    <property type="match status" value="1"/>
</dbReference>
<dbReference type="PANTHER" id="PTHR34822:SF1">
    <property type="entry name" value="GRPB FAMILY PROTEIN"/>
    <property type="match status" value="1"/>
</dbReference>
<sequence length="185" mass="21060">MTEQEVQQIVVVPFDPDWSRQFERERGIVSEALGPALAAVEHTGSTAIPNQAAKPIIDMFAAVRPFAEASVYADKLSPAGYSYVETGMEGRYLFAKKRGGVRTGHLHILPLEGFYERNELLFRDYLRAHPDFVRQYGELKQRLAEQFPSDGEQYTRAKTAFIQQVVDLARQEKGLPWQNVWESQV</sequence>
<dbReference type="InterPro" id="IPR043519">
    <property type="entry name" value="NT_sf"/>
</dbReference>
<gene>
    <name evidence="1" type="ORF">IDH41_02645</name>
</gene>
<dbReference type="RefSeq" id="WP_190858024.1">
    <property type="nucleotide sequence ID" value="NZ_JACXIY010000002.1"/>
</dbReference>
<dbReference type="Proteomes" id="UP000632125">
    <property type="component" value="Unassembled WGS sequence"/>
</dbReference>
<name>A0A927CKR1_9BACL</name>
<evidence type="ECO:0000313" key="1">
    <source>
        <dbReference type="EMBL" id="MBD2867460.1"/>
    </source>
</evidence>